<dbReference type="Proteomes" id="UP000051802">
    <property type="component" value="Unassembled WGS sequence"/>
</dbReference>
<dbReference type="InterPro" id="IPR017937">
    <property type="entry name" value="Thioredoxin_CS"/>
</dbReference>
<dbReference type="FunFam" id="3.40.30.10:FF:000001">
    <property type="entry name" value="Thioredoxin"/>
    <property type="match status" value="1"/>
</dbReference>
<dbReference type="NCBIfam" id="TIGR01068">
    <property type="entry name" value="thioredoxin"/>
    <property type="match status" value="1"/>
</dbReference>
<gene>
    <name evidence="11" type="ORF">ARC20_17355</name>
</gene>
<keyword evidence="5 9" id="KW-0676">Redox-active center</keyword>
<dbReference type="CDD" id="cd02947">
    <property type="entry name" value="TRX_family"/>
    <property type="match status" value="1"/>
</dbReference>
<dbReference type="GO" id="GO:0015035">
    <property type="term" value="F:protein-disulfide reductase activity"/>
    <property type="evidence" value="ECO:0007669"/>
    <property type="project" value="UniProtKB-UniRule"/>
</dbReference>
<keyword evidence="4 9" id="KW-1015">Disulfide bond</keyword>
<dbReference type="OrthoDB" id="9790390at2"/>
<evidence type="ECO:0000256" key="1">
    <source>
        <dbReference type="ARBA" id="ARBA00008987"/>
    </source>
</evidence>
<feature type="disulfide bond" description="Redox-active" evidence="9">
    <location>
        <begin position="33"/>
        <end position="36"/>
    </location>
</feature>
<reference evidence="11 12" key="1">
    <citation type="submission" date="2015-10" db="EMBL/GenBank/DDBJ databases">
        <title>Genome sequencing and analysis of members of genus Stenotrophomonas.</title>
        <authorList>
            <person name="Patil P.P."/>
            <person name="Midha S."/>
            <person name="Patil P.B."/>
        </authorList>
    </citation>
    <scope>NUCLEOTIDE SEQUENCE [LARGE SCALE GENOMIC DNA]</scope>
    <source>
        <strain evidence="11 12">JCM 16536</strain>
    </source>
</reference>
<dbReference type="EMBL" id="LLXU01000015">
    <property type="protein sequence ID" value="KRG48206.1"/>
    <property type="molecule type" value="Genomic_DNA"/>
</dbReference>
<dbReference type="InterPro" id="IPR013766">
    <property type="entry name" value="Thioredoxin_domain"/>
</dbReference>
<dbReference type="InterPro" id="IPR005746">
    <property type="entry name" value="Thioredoxin"/>
</dbReference>
<evidence type="ECO:0000256" key="9">
    <source>
        <dbReference type="PIRSR" id="PIRSR000077-4"/>
    </source>
</evidence>
<keyword evidence="3" id="KW-0249">Electron transport</keyword>
<evidence type="ECO:0000256" key="6">
    <source>
        <dbReference type="NCBIfam" id="TIGR01068"/>
    </source>
</evidence>
<dbReference type="SUPFAM" id="SSF52833">
    <property type="entry name" value="Thioredoxin-like"/>
    <property type="match status" value="1"/>
</dbReference>
<dbReference type="PIRSF" id="PIRSF000077">
    <property type="entry name" value="Thioredoxin"/>
    <property type="match status" value="1"/>
</dbReference>
<evidence type="ECO:0000256" key="7">
    <source>
        <dbReference type="PIRNR" id="PIRNR000077"/>
    </source>
</evidence>
<dbReference type="PANTHER" id="PTHR45663">
    <property type="entry name" value="GEO12009P1"/>
    <property type="match status" value="1"/>
</dbReference>
<feature type="site" description="Contributes to redox potential value" evidence="8">
    <location>
        <position position="35"/>
    </location>
</feature>
<keyword evidence="12" id="KW-1185">Reference proteome</keyword>
<dbReference type="AlphaFoldDB" id="A0A0R0B2G8"/>
<protein>
    <recommendedName>
        <fullName evidence="6 7">Thioredoxin</fullName>
    </recommendedName>
</protein>
<keyword evidence="2" id="KW-0813">Transport</keyword>
<feature type="active site" description="Nucleophile" evidence="8">
    <location>
        <position position="33"/>
    </location>
</feature>
<comment type="similarity">
    <text evidence="1 7">Belongs to the thioredoxin family.</text>
</comment>
<evidence type="ECO:0000256" key="3">
    <source>
        <dbReference type="ARBA" id="ARBA00022982"/>
    </source>
</evidence>
<dbReference type="NCBIfam" id="NF006898">
    <property type="entry name" value="PRK09381.1"/>
    <property type="match status" value="1"/>
</dbReference>
<feature type="domain" description="Thioredoxin" evidence="10">
    <location>
        <begin position="1"/>
        <end position="109"/>
    </location>
</feature>
<evidence type="ECO:0000256" key="4">
    <source>
        <dbReference type="ARBA" id="ARBA00023157"/>
    </source>
</evidence>
<dbReference type="PROSITE" id="PS00194">
    <property type="entry name" value="THIOREDOXIN_1"/>
    <property type="match status" value="1"/>
</dbReference>
<feature type="active site" description="Nucleophile" evidence="8">
    <location>
        <position position="36"/>
    </location>
</feature>
<evidence type="ECO:0000256" key="5">
    <source>
        <dbReference type="ARBA" id="ARBA00023284"/>
    </source>
</evidence>
<dbReference type="PRINTS" id="PR00421">
    <property type="entry name" value="THIOREDOXIN"/>
</dbReference>
<evidence type="ECO:0000256" key="8">
    <source>
        <dbReference type="PIRSR" id="PIRSR000077-1"/>
    </source>
</evidence>
<evidence type="ECO:0000256" key="2">
    <source>
        <dbReference type="ARBA" id="ARBA00022448"/>
    </source>
</evidence>
<evidence type="ECO:0000313" key="12">
    <source>
        <dbReference type="Proteomes" id="UP000051802"/>
    </source>
</evidence>
<comment type="caution">
    <text evidence="11">The sequence shown here is derived from an EMBL/GenBank/DDBJ whole genome shotgun (WGS) entry which is preliminary data.</text>
</comment>
<dbReference type="RefSeq" id="WP_057642868.1">
    <property type="nucleotide sequence ID" value="NZ_LLXU01000015.1"/>
</dbReference>
<dbReference type="InterPro" id="IPR036249">
    <property type="entry name" value="Thioredoxin-like_sf"/>
</dbReference>
<dbReference type="GO" id="GO:0005829">
    <property type="term" value="C:cytosol"/>
    <property type="evidence" value="ECO:0007669"/>
    <property type="project" value="TreeGrafter"/>
</dbReference>
<dbReference type="STRING" id="676599.ARC20_17355"/>
<name>A0A0R0B2G8_9GAMM</name>
<dbReference type="Pfam" id="PF00085">
    <property type="entry name" value="Thioredoxin"/>
    <property type="match status" value="1"/>
</dbReference>
<evidence type="ECO:0000259" key="10">
    <source>
        <dbReference type="PROSITE" id="PS51352"/>
    </source>
</evidence>
<feature type="site" description="Deprotonates C-terminal active site Cys" evidence="8">
    <location>
        <position position="27"/>
    </location>
</feature>
<organism evidence="11 12">
    <name type="scientific">Stenotrophomonas panacihumi</name>
    <dbReference type="NCBI Taxonomy" id="676599"/>
    <lineage>
        <taxon>Bacteria</taxon>
        <taxon>Pseudomonadati</taxon>
        <taxon>Pseudomonadota</taxon>
        <taxon>Gammaproteobacteria</taxon>
        <taxon>Lysobacterales</taxon>
        <taxon>Lysobacteraceae</taxon>
        <taxon>Stenotrophomonas</taxon>
    </lineage>
</organism>
<dbReference type="Gene3D" id="3.40.30.10">
    <property type="entry name" value="Glutaredoxin"/>
    <property type="match status" value="1"/>
</dbReference>
<proteinExistence type="inferred from homology"/>
<accession>A0A0R0B2G8</accession>
<evidence type="ECO:0000313" key="11">
    <source>
        <dbReference type="EMBL" id="KRG48206.1"/>
    </source>
</evidence>
<feature type="site" description="Contributes to redox potential value" evidence="8">
    <location>
        <position position="34"/>
    </location>
</feature>
<sequence length="113" mass="12127">MSDKVLHVGEADFDNAVLQSGEPVLVDFWAEWCGPCKMIAPVLDELASAYDGKLKVAKVNVDENRALAVKYHVRSIPMLLLFKDGQVQASQIGAVGKGQLTQMIDKSLGGAVA</sequence>
<dbReference type="PANTHER" id="PTHR45663:SF11">
    <property type="entry name" value="GEO12009P1"/>
    <property type="match status" value="1"/>
</dbReference>
<dbReference type="PROSITE" id="PS51352">
    <property type="entry name" value="THIOREDOXIN_2"/>
    <property type="match status" value="1"/>
</dbReference>
<dbReference type="GO" id="GO:0045454">
    <property type="term" value="P:cell redox homeostasis"/>
    <property type="evidence" value="ECO:0007669"/>
    <property type="project" value="TreeGrafter"/>
</dbReference>